<evidence type="ECO:0000313" key="1">
    <source>
        <dbReference type="EMBL" id="TVX95320.1"/>
    </source>
</evidence>
<name>A0A559J604_9BACL</name>
<evidence type="ECO:0000313" key="2">
    <source>
        <dbReference type="Proteomes" id="UP000316330"/>
    </source>
</evidence>
<sequence>MQTYIALLRGINVAGQKKIKMDALKSVFEHLNLLNVRTYIQSGNVLFESGETDDAALADQIERGIAEAFGFQVPVVLRTAEQLTDVVRRNPYELDGRPETDSLYVTFLQTIPSEESVASCLALRNEIDEFIIDGREVYVLIHKSYGESKFSNNFMEKKLKTVATTRNWETVNKLLGMSEQ</sequence>
<keyword evidence="2" id="KW-1185">Reference proteome</keyword>
<gene>
    <name evidence="1" type="ORF">FPZ45_23755</name>
</gene>
<dbReference type="InterPro" id="IPR012545">
    <property type="entry name" value="DUF1697"/>
</dbReference>
<dbReference type="EMBL" id="VNJJ01000023">
    <property type="protein sequence ID" value="TVX95320.1"/>
    <property type="molecule type" value="Genomic_DNA"/>
</dbReference>
<dbReference type="PANTHER" id="PTHR36439:SF1">
    <property type="entry name" value="DUF1697 DOMAIN-CONTAINING PROTEIN"/>
    <property type="match status" value="1"/>
</dbReference>
<protein>
    <submittedName>
        <fullName evidence="1">DUF1697 domain-containing protein</fullName>
    </submittedName>
</protein>
<proteinExistence type="predicted"/>
<comment type="caution">
    <text evidence="1">The sequence shown here is derived from an EMBL/GenBank/DDBJ whole genome shotgun (WGS) entry which is preliminary data.</text>
</comment>
<dbReference type="SUPFAM" id="SSF160379">
    <property type="entry name" value="SP0830-like"/>
    <property type="match status" value="1"/>
</dbReference>
<dbReference type="OrthoDB" id="9806494at2"/>
<accession>A0A559J604</accession>
<dbReference type="Pfam" id="PF08002">
    <property type="entry name" value="DUF1697"/>
    <property type="match status" value="1"/>
</dbReference>
<dbReference type="RefSeq" id="WP_144707141.1">
    <property type="nucleotide sequence ID" value="NZ_VNJJ01000023.1"/>
</dbReference>
<dbReference type="PIRSF" id="PIRSF008502">
    <property type="entry name" value="UCP008502"/>
    <property type="match status" value="1"/>
</dbReference>
<dbReference type="PANTHER" id="PTHR36439">
    <property type="entry name" value="BLL4334 PROTEIN"/>
    <property type="match status" value="1"/>
</dbReference>
<reference evidence="1 2" key="1">
    <citation type="submission" date="2019-07" db="EMBL/GenBank/DDBJ databases">
        <authorList>
            <person name="Kim J."/>
        </authorList>
    </citation>
    <scope>NUCLEOTIDE SEQUENCE [LARGE SCALE GENOMIC DNA]</scope>
    <source>
        <strain evidence="1 2">G13</strain>
    </source>
</reference>
<organism evidence="1 2">
    <name type="scientific">Cohnella terricola</name>
    <dbReference type="NCBI Taxonomy" id="1289167"/>
    <lineage>
        <taxon>Bacteria</taxon>
        <taxon>Bacillati</taxon>
        <taxon>Bacillota</taxon>
        <taxon>Bacilli</taxon>
        <taxon>Bacillales</taxon>
        <taxon>Paenibacillaceae</taxon>
        <taxon>Cohnella</taxon>
    </lineage>
</organism>
<dbReference type="Proteomes" id="UP000316330">
    <property type="component" value="Unassembled WGS sequence"/>
</dbReference>
<dbReference type="Gene3D" id="3.30.70.1280">
    <property type="entry name" value="SP0830-like domains"/>
    <property type="match status" value="1"/>
</dbReference>
<dbReference type="AlphaFoldDB" id="A0A559J604"/>